<keyword evidence="1" id="KW-0812">Transmembrane</keyword>
<name>A0A1N7JPP0_9RHOB</name>
<keyword evidence="1" id="KW-0472">Membrane</keyword>
<keyword evidence="3" id="KW-1185">Reference proteome</keyword>
<sequence>METKILPTKKLGTAELMFGLTIFVLGLLLALNIIALRGASRSDAEIMTVIGLVFMAISMPPLLLGLRQKLRPAGMLLSPTGFHDRQVTKREVPWSALKEIRFDTHAKMGRIVFLKVDHPAFSQAGIRISAWLAAYNKDKGLGYSGRSVEGTVDDFAHELHAYASQALGQTR</sequence>
<accession>A0A1N7JPP0</accession>
<feature type="transmembrane region" description="Helical" evidence="1">
    <location>
        <begin position="12"/>
        <end position="34"/>
    </location>
</feature>
<dbReference type="RefSeq" id="WP_076483671.1">
    <property type="nucleotide sequence ID" value="NZ_FTOG01000002.1"/>
</dbReference>
<evidence type="ECO:0008006" key="4">
    <source>
        <dbReference type="Google" id="ProtNLM"/>
    </source>
</evidence>
<proteinExistence type="predicted"/>
<evidence type="ECO:0000313" key="2">
    <source>
        <dbReference type="EMBL" id="SIS51309.1"/>
    </source>
</evidence>
<keyword evidence="1" id="KW-1133">Transmembrane helix</keyword>
<gene>
    <name evidence="2" type="ORF">SAMN05421580_10262</name>
</gene>
<evidence type="ECO:0000256" key="1">
    <source>
        <dbReference type="SAM" id="Phobius"/>
    </source>
</evidence>
<dbReference type="STRING" id="453582.SAMN05421580_10262"/>
<organism evidence="2 3">
    <name type="scientific">Rhodobacter aestuarii</name>
    <dbReference type="NCBI Taxonomy" id="453582"/>
    <lineage>
        <taxon>Bacteria</taxon>
        <taxon>Pseudomonadati</taxon>
        <taxon>Pseudomonadota</taxon>
        <taxon>Alphaproteobacteria</taxon>
        <taxon>Rhodobacterales</taxon>
        <taxon>Rhodobacter group</taxon>
        <taxon>Rhodobacter</taxon>
    </lineage>
</organism>
<dbReference type="AlphaFoldDB" id="A0A1N7JPP0"/>
<dbReference type="EMBL" id="FTOG01000002">
    <property type="protein sequence ID" value="SIS51309.1"/>
    <property type="molecule type" value="Genomic_DNA"/>
</dbReference>
<protein>
    <recommendedName>
        <fullName evidence="4">PH domain-containing protein</fullName>
    </recommendedName>
</protein>
<feature type="transmembrane region" description="Helical" evidence="1">
    <location>
        <begin position="46"/>
        <end position="66"/>
    </location>
</feature>
<dbReference type="Proteomes" id="UP000186221">
    <property type="component" value="Unassembled WGS sequence"/>
</dbReference>
<evidence type="ECO:0000313" key="3">
    <source>
        <dbReference type="Proteomes" id="UP000186221"/>
    </source>
</evidence>
<reference evidence="3" key="1">
    <citation type="submission" date="2017-01" db="EMBL/GenBank/DDBJ databases">
        <authorList>
            <person name="Varghese N."/>
            <person name="Submissions S."/>
        </authorList>
    </citation>
    <scope>NUCLEOTIDE SEQUENCE [LARGE SCALE GENOMIC DNA]</scope>
    <source>
        <strain evidence="3">DSM 19945</strain>
    </source>
</reference>